<evidence type="ECO:0000256" key="7">
    <source>
        <dbReference type="ARBA" id="ARBA00030587"/>
    </source>
</evidence>
<evidence type="ECO:0000313" key="9">
    <source>
        <dbReference type="EMBL" id="CAB3661029.1"/>
    </source>
</evidence>
<dbReference type="RefSeq" id="WP_217467818.1">
    <property type="nucleotide sequence ID" value="NZ_CADIJM010000001.1"/>
</dbReference>
<dbReference type="EMBL" id="CADIJM010000001">
    <property type="protein sequence ID" value="CAB3661029.1"/>
    <property type="molecule type" value="Genomic_DNA"/>
</dbReference>
<accession>A0A6S6ZCH2</accession>
<dbReference type="InterPro" id="IPR005814">
    <property type="entry name" value="Aminotrans_3"/>
</dbReference>
<dbReference type="InterPro" id="IPR015424">
    <property type="entry name" value="PyrdxlP-dep_Trfase"/>
</dbReference>
<dbReference type="UniPathway" id="UPA00098">
    <property type="reaction ID" value="UER00358"/>
</dbReference>
<evidence type="ECO:0000256" key="3">
    <source>
        <dbReference type="ARBA" id="ARBA00012924"/>
    </source>
</evidence>
<dbReference type="PANTHER" id="PTHR11986">
    <property type="entry name" value="AMINOTRANSFERASE CLASS III"/>
    <property type="match status" value="1"/>
</dbReference>
<dbReference type="Gene3D" id="3.40.640.10">
    <property type="entry name" value="Type I PLP-dependent aspartate aminotransferase-like (Major domain)"/>
    <property type="match status" value="1"/>
</dbReference>
<dbReference type="SUPFAM" id="SSF53383">
    <property type="entry name" value="PLP-dependent transferases"/>
    <property type="match status" value="1"/>
</dbReference>
<comment type="cofactor">
    <cofactor evidence="1">
        <name>pyridoxal 5'-phosphate</name>
        <dbReference type="ChEBI" id="CHEBI:597326"/>
    </cofactor>
</comment>
<dbReference type="GO" id="GO:0030170">
    <property type="term" value="F:pyridoxal phosphate binding"/>
    <property type="evidence" value="ECO:0007669"/>
    <property type="project" value="InterPro"/>
</dbReference>
<evidence type="ECO:0000256" key="4">
    <source>
        <dbReference type="ARBA" id="ARBA00022576"/>
    </source>
</evidence>
<dbReference type="InterPro" id="IPR050103">
    <property type="entry name" value="Class-III_PLP-dep_AT"/>
</dbReference>
<keyword evidence="6 8" id="KW-0663">Pyridoxal phosphate</keyword>
<comment type="similarity">
    <text evidence="8">Belongs to the class-III pyridoxal-phosphate-dependent aminotransferase family.</text>
</comment>
<dbReference type="Pfam" id="PF00202">
    <property type="entry name" value="Aminotran_3"/>
    <property type="match status" value="1"/>
</dbReference>
<dbReference type="GO" id="GO:0042802">
    <property type="term" value="F:identical protein binding"/>
    <property type="evidence" value="ECO:0007669"/>
    <property type="project" value="TreeGrafter"/>
</dbReference>
<organism evidence="9 10">
    <name type="scientific">Achromobacter animicus</name>
    <dbReference type="NCBI Taxonomy" id="1389935"/>
    <lineage>
        <taxon>Bacteria</taxon>
        <taxon>Pseudomonadati</taxon>
        <taxon>Pseudomonadota</taxon>
        <taxon>Betaproteobacteria</taxon>
        <taxon>Burkholderiales</taxon>
        <taxon>Alcaligenaceae</taxon>
        <taxon>Achromobacter</taxon>
    </lineage>
</organism>
<dbReference type="PIRSF" id="PIRSF000521">
    <property type="entry name" value="Transaminase_4ab_Lys_Orn"/>
    <property type="match status" value="1"/>
</dbReference>
<proteinExistence type="inferred from homology"/>
<dbReference type="FunFam" id="3.40.640.10:FF:000011">
    <property type="entry name" value="Ornithine aminotransferase"/>
    <property type="match status" value="1"/>
</dbReference>
<comment type="pathway">
    <text evidence="2">Amino-acid biosynthesis; L-proline biosynthesis; L-glutamate 5-semialdehyde from L-ornithine: step 1/1.</text>
</comment>
<name>A0A6S6ZCH2_9BURK</name>
<evidence type="ECO:0000256" key="2">
    <source>
        <dbReference type="ARBA" id="ARBA00004998"/>
    </source>
</evidence>
<dbReference type="PANTHER" id="PTHR11986:SF18">
    <property type="entry name" value="ORNITHINE AMINOTRANSFERASE, MITOCHONDRIAL"/>
    <property type="match status" value="1"/>
</dbReference>
<keyword evidence="10" id="KW-1185">Reference proteome</keyword>
<dbReference type="InterPro" id="IPR010164">
    <property type="entry name" value="Orn_aminotrans"/>
</dbReference>
<keyword evidence="5 9" id="KW-0808">Transferase</keyword>
<reference evidence="9 10" key="1">
    <citation type="submission" date="2020-04" db="EMBL/GenBank/DDBJ databases">
        <authorList>
            <person name="De Canck E."/>
        </authorList>
    </citation>
    <scope>NUCLEOTIDE SEQUENCE [LARGE SCALE GENOMIC DNA]</scope>
    <source>
        <strain evidence="9 10">LMG 26690</strain>
    </source>
</reference>
<keyword evidence="4 9" id="KW-0032">Aminotransferase</keyword>
<dbReference type="CDD" id="cd00610">
    <property type="entry name" value="OAT_like"/>
    <property type="match status" value="1"/>
</dbReference>
<gene>
    <name evidence="9" type="primary">rocD</name>
    <name evidence="9" type="ORF">LMG26690_00570</name>
</gene>
<dbReference type="GO" id="GO:0055129">
    <property type="term" value="P:L-proline biosynthetic process"/>
    <property type="evidence" value="ECO:0007669"/>
    <property type="project" value="UniProtKB-UniPathway"/>
</dbReference>
<dbReference type="AlphaFoldDB" id="A0A6S6ZCH2"/>
<evidence type="ECO:0000256" key="5">
    <source>
        <dbReference type="ARBA" id="ARBA00022679"/>
    </source>
</evidence>
<dbReference type="PROSITE" id="PS00600">
    <property type="entry name" value="AA_TRANSFER_CLASS_3"/>
    <property type="match status" value="1"/>
</dbReference>
<dbReference type="InterPro" id="IPR015422">
    <property type="entry name" value="PyrdxlP-dep_Trfase_small"/>
</dbReference>
<sequence>MSAVMPPQPNPQSAASRRDHIEDQLGAHNYHPLDVVLARGSGVWVYDVDGRKYLDCLAAYSAVNQGHCHPRILAAMTEQAQKLTLTSRAFRHDQMAGFYEDLARMTGAHKILPMNSGAEAVETAIKAVRKWGYEVRGVPEGKAEIIVCANNFHGRTLGIVGFSTDPDAYGHYGPFAPGFKVVPFGDFEAFDAAISDRTVAFLVEPIQGEAGVVMPPPGYFSRVRQRCTERGITLILDEIQTGLGRTGKLLAEEHEGIEADVTLIGKALSGGFYPVSAVLSNADVLGVFQPGQHGSTFGGNPLACAIARAALRVLTEEGMIENAAAVGAHFLERLRSLPGPVREVRGRGLMLAVELEPDAGGARLWCERLQARGLLVKDTHGHTLRLSPPLIVTRDEVDWACDQLAAALSAA</sequence>
<evidence type="ECO:0000313" key="10">
    <source>
        <dbReference type="Proteomes" id="UP000494214"/>
    </source>
</evidence>
<dbReference type="Proteomes" id="UP000494214">
    <property type="component" value="Unassembled WGS sequence"/>
</dbReference>
<dbReference type="GO" id="GO:0004587">
    <property type="term" value="F:ornithine aminotransferase activity"/>
    <property type="evidence" value="ECO:0007669"/>
    <property type="project" value="UniProtKB-EC"/>
</dbReference>
<dbReference type="InterPro" id="IPR015421">
    <property type="entry name" value="PyrdxlP-dep_Trfase_major"/>
</dbReference>
<dbReference type="NCBIfam" id="TIGR01885">
    <property type="entry name" value="Orn_aminotrans"/>
    <property type="match status" value="1"/>
</dbReference>
<evidence type="ECO:0000256" key="6">
    <source>
        <dbReference type="ARBA" id="ARBA00022898"/>
    </source>
</evidence>
<protein>
    <recommendedName>
        <fullName evidence="3">ornithine aminotransferase</fullName>
        <ecNumber evidence="3">2.6.1.13</ecNumber>
    </recommendedName>
    <alternativeName>
        <fullName evidence="7">Ornithine--oxo-acid aminotransferase</fullName>
    </alternativeName>
</protein>
<evidence type="ECO:0000256" key="1">
    <source>
        <dbReference type="ARBA" id="ARBA00001933"/>
    </source>
</evidence>
<dbReference type="EC" id="2.6.1.13" evidence="3"/>
<evidence type="ECO:0000256" key="8">
    <source>
        <dbReference type="RuleBase" id="RU003560"/>
    </source>
</evidence>
<dbReference type="InterPro" id="IPR049704">
    <property type="entry name" value="Aminotrans_3_PPA_site"/>
</dbReference>
<dbReference type="Gene3D" id="3.90.1150.10">
    <property type="entry name" value="Aspartate Aminotransferase, domain 1"/>
    <property type="match status" value="1"/>
</dbReference>